<evidence type="ECO:0000256" key="1">
    <source>
        <dbReference type="ARBA" id="ARBA00001946"/>
    </source>
</evidence>
<dbReference type="Proteomes" id="UP000231569">
    <property type="component" value="Unassembled WGS sequence"/>
</dbReference>
<gene>
    <name evidence="4" type="ORF">COU89_00795</name>
</gene>
<evidence type="ECO:0000259" key="3">
    <source>
        <dbReference type="PROSITE" id="PS51462"/>
    </source>
</evidence>
<dbReference type="InterPro" id="IPR000086">
    <property type="entry name" value="NUDIX_hydrolase_dom"/>
</dbReference>
<reference evidence="5" key="1">
    <citation type="submission" date="2017-09" db="EMBL/GenBank/DDBJ databases">
        <title>Depth-based differentiation of microbial function through sediment-hosted aquifers and enrichment of novel symbionts in the deep terrestrial subsurface.</title>
        <authorList>
            <person name="Probst A.J."/>
            <person name="Ladd B."/>
            <person name="Jarett J.K."/>
            <person name="Geller-Mcgrath D.E."/>
            <person name="Sieber C.M.K."/>
            <person name="Emerson J.B."/>
            <person name="Anantharaman K."/>
            <person name="Thomas B.C."/>
            <person name="Malmstrom R."/>
            <person name="Stieglmeier M."/>
            <person name="Klingl A."/>
            <person name="Woyke T."/>
            <person name="Ryan C.M."/>
            <person name="Banfield J.F."/>
        </authorList>
    </citation>
    <scope>NUCLEOTIDE SEQUENCE [LARGE SCALE GENOMIC DNA]</scope>
</reference>
<dbReference type="PANTHER" id="PTHR11839:SF18">
    <property type="entry name" value="NUDIX HYDROLASE DOMAIN-CONTAINING PROTEIN"/>
    <property type="match status" value="1"/>
</dbReference>
<dbReference type="InterPro" id="IPR020084">
    <property type="entry name" value="NUDIX_hydrolase_CS"/>
</dbReference>
<organism evidence="4 5">
    <name type="scientific">Candidatus Roizmanbacteria bacterium CG10_big_fil_rev_8_21_14_0_10_45_7</name>
    <dbReference type="NCBI Taxonomy" id="1974854"/>
    <lineage>
        <taxon>Bacteria</taxon>
        <taxon>Candidatus Roizmaniibacteriota</taxon>
    </lineage>
</organism>
<dbReference type="CDD" id="cd24161">
    <property type="entry name" value="NUDIX_ADPRase_Ndx2"/>
    <property type="match status" value="1"/>
</dbReference>
<dbReference type="PANTHER" id="PTHR11839">
    <property type="entry name" value="UDP/ADP-SUGAR PYROPHOSPHATASE"/>
    <property type="match status" value="1"/>
</dbReference>
<evidence type="ECO:0000313" key="4">
    <source>
        <dbReference type="EMBL" id="PJE63895.1"/>
    </source>
</evidence>
<dbReference type="PROSITE" id="PS51462">
    <property type="entry name" value="NUDIX"/>
    <property type="match status" value="1"/>
</dbReference>
<evidence type="ECO:0000313" key="5">
    <source>
        <dbReference type="Proteomes" id="UP000231569"/>
    </source>
</evidence>
<comment type="cofactor">
    <cofactor evidence="1">
        <name>Mg(2+)</name>
        <dbReference type="ChEBI" id="CHEBI:18420"/>
    </cofactor>
</comment>
<proteinExistence type="predicted"/>
<name>A0A2M8KVD5_9BACT</name>
<sequence>MCSGSCNLCRTHCGIGVMSIGMHNFSRAIVSIGKKYRKQYNTQVMVNAWKTTKQHYAYTGKRIRVREDEFVLPDGSTGQYELVERTNPFVVVIALVKDNYILVESYRYPMKARSLEFSMGAVEHKEEPREAAKRELLEETGYASNNWKKIGQLWLAPGHHTQTFWVFEARDCIKVQEPQREPSEADMTMMMVSRDELASRIRAHEIKDSPTVAAWGLYSVC</sequence>
<dbReference type="Gene3D" id="3.90.79.10">
    <property type="entry name" value="Nucleoside Triphosphate Pyrophosphohydrolase"/>
    <property type="match status" value="1"/>
</dbReference>
<dbReference type="EMBL" id="PFEE01000017">
    <property type="protein sequence ID" value="PJE63895.1"/>
    <property type="molecule type" value="Genomic_DNA"/>
</dbReference>
<dbReference type="GO" id="GO:0016787">
    <property type="term" value="F:hydrolase activity"/>
    <property type="evidence" value="ECO:0007669"/>
    <property type="project" value="UniProtKB-KW"/>
</dbReference>
<dbReference type="PROSITE" id="PS00893">
    <property type="entry name" value="NUDIX_BOX"/>
    <property type="match status" value="1"/>
</dbReference>
<dbReference type="GO" id="GO:0019693">
    <property type="term" value="P:ribose phosphate metabolic process"/>
    <property type="evidence" value="ECO:0007669"/>
    <property type="project" value="TreeGrafter"/>
</dbReference>
<dbReference type="AlphaFoldDB" id="A0A2M8KVD5"/>
<accession>A0A2M8KVD5</accession>
<protein>
    <submittedName>
        <fullName evidence="4">ADP-ribose pyrophosphatase</fullName>
    </submittedName>
</protein>
<feature type="domain" description="Nudix hydrolase" evidence="3">
    <location>
        <begin position="84"/>
        <end position="214"/>
    </location>
</feature>
<evidence type="ECO:0000256" key="2">
    <source>
        <dbReference type="ARBA" id="ARBA00022801"/>
    </source>
</evidence>
<keyword evidence="2" id="KW-0378">Hydrolase</keyword>
<dbReference type="GO" id="GO:0006753">
    <property type="term" value="P:nucleoside phosphate metabolic process"/>
    <property type="evidence" value="ECO:0007669"/>
    <property type="project" value="TreeGrafter"/>
</dbReference>
<comment type="caution">
    <text evidence="4">The sequence shown here is derived from an EMBL/GenBank/DDBJ whole genome shotgun (WGS) entry which is preliminary data.</text>
</comment>
<dbReference type="SUPFAM" id="SSF55811">
    <property type="entry name" value="Nudix"/>
    <property type="match status" value="1"/>
</dbReference>
<dbReference type="Pfam" id="PF00293">
    <property type="entry name" value="NUDIX"/>
    <property type="match status" value="1"/>
</dbReference>
<dbReference type="InterPro" id="IPR015797">
    <property type="entry name" value="NUDIX_hydrolase-like_dom_sf"/>
</dbReference>